<dbReference type="CDD" id="cd00567">
    <property type="entry name" value="ACAD"/>
    <property type="match status" value="1"/>
</dbReference>
<dbReference type="InterPro" id="IPR037069">
    <property type="entry name" value="AcylCoA_DH/ox_N_sf"/>
</dbReference>
<dbReference type="Gene3D" id="2.40.110.10">
    <property type="entry name" value="Butyryl-CoA Dehydrogenase, subunit A, domain 2"/>
    <property type="match status" value="1"/>
</dbReference>
<dbReference type="InterPro" id="IPR013786">
    <property type="entry name" value="AcylCoA_DH/ox_N"/>
</dbReference>
<protein>
    <submittedName>
        <fullName evidence="9">Acyl-CoA dehydrogenase</fullName>
    </submittedName>
</protein>
<accession>E2D2P2</accession>
<dbReference type="Pfam" id="PF02771">
    <property type="entry name" value="Acyl-CoA_dh_N"/>
    <property type="match status" value="1"/>
</dbReference>
<dbReference type="InterPro" id="IPR036250">
    <property type="entry name" value="AcylCo_DH-like_C"/>
</dbReference>
<dbReference type="Pfam" id="PF02770">
    <property type="entry name" value="Acyl-CoA_dh_M"/>
    <property type="match status" value="1"/>
</dbReference>
<dbReference type="InterPro" id="IPR046373">
    <property type="entry name" value="Acyl-CoA_Oxase/DH_mid-dom_sf"/>
</dbReference>
<dbReference type="InterPro" id="IPR009075">
    <property type="entry name" value="AcylCo_DH/oxidase_C"/>
</dbReference>
<feature type="domain" description="Acyl-CoA oxidase/dehydrogenase middle" evidence="7">
    <location>
        <begin position="111"/>
        <end position="206"/>
    </location>
</feature>
<dbReference type="GO" id="GO:0003995">
    <property type="term" value="F:acyl-CoA dehydrogenase activity"/>
    <property type="evidence" value="ECO:0007669"/>
    <property type="project" value="TreeGrafter"/>
</dbReference>
<evidence type="ECO:0000256" key="5">
    <source>
        <dbReference type="RuleBase" id="RU362125"/>
    </source>
</evidence>
<dbReference type="GO" id="GO:0050660">
    <property type="term" value="F:flavin adenine dinucleotide binding"/>
    <property type="evidence" value="ECO:0007669"/>
    <property type="project" value="InterPro"/>
</dbReference>
<comment type="cofactor">
    <cofactor evidence="1 5">
        <name>FAD</name>
        <dbReference type="ChEBI" id="CHEBI:57692"/>
    </cofactor>
</comment>
<comment type="similarity">
    <text evidence="2 5">Belongs to the acyl-CoA dehydrogenase family.</text>
</comment>
<dbReference type="AlphaFoldDB" id="E2D2P2"/>
<name>E2D2P2_9BACT</name>
<dbReference type="SUPFAM" id="SSF47203">
    <property type="entry name" value="Acyl-CoA dehydrogenase C-terminal domain-like"/>
    <property type="match status" value="1"/>
</dbReference>
<evidence type="ECO:0000313" key="9">
    <source>
        <dbReference type="EMBL" id="ADK54906.1"/>
    </source>
</evidence>
<feature type="domain" description="Acyl-CoA dehydrogenase/oxidase C-terminal" evidence="6">
    <location>
        <begin position="220"/>
        <end position="369"/>
    </location>
</feature>
<dbReference type="PANTHER" id="PTHR43884:SF19">
    <property type="entry name" value="ACYL-COA DEHYDROGENASE FADE4-RELATED"/>
    <property type="match status" value="1"/>
</dbReference>
<evidence type="ECO:0000259" key="8">
    <source>
        <dbReference type="Pfam" id="PF02771"/>
    </source>
</evidence>
<evidence type="ECO:0000256" key="4">
    <source>
        <dbReference type="ARBA" id="ARBA00022827"/>
    </source>
</evidence>
<dbReference type="PANTHER" id="PTHR43884">
    <property type="entry name" value="ACYL-COA DEHYDROGENASE"/>
    <property type="match status" value="1"/>
</dbReference>
<dbReference type="SUPFAM" id="SSF56645">
    <property type="entry name" value="Acyl-CoA dehydrogenase NM domain-like"/>
    <property type="match status" value="1"/>
</dbReference>
<dbReference type="GO" id="GO:0005886">
    <property type="term" value="C:plasma membrane"/>
    <property type="evidence" value="ECO:0007669"/>
    <property type="project" value="TreeGrafter"/>
</dbReference>
<keyword evidence="4 5" id="KW-0274">FAD</keyword>
<evidence type="ECO:0000256" key="2">
    <source>
        <dbReference type="ARBA" id="ARBA00009347"/>
    </source>
</evidence>
<evidence type="ECO:0000256" key="1">
    <source>
        <dbReference type="ARBA" id="ARBA00001974"/>
    </source>
</evidence>
<dbReference type="Pfam" id="PF00441">
    <property type="entry name" value="Acyl-CoA_dh_1"/>
    <property type="match status" value="1"/>
</dbReference>
<dbReference type="InterPro" id="IPR009100">
    <property type="entry name" value="AcylCoA_DH/oxidase_NM_dom_sf"/>
</dbReference>
<sequence length="514" mass="53933">MTDLTTLLRGAAFDPETLAKLDETEEFPAEACAALDDFGLPGYYVPAEHGGALRGFDEVAVLLREVAGRDLTVAVAHGKTYLGAVATWIAGEPAAAARLGERIRAGAVVSCALTERTHGSDLLGGEVTARPLGDGWTLDGEKWLINNATRAELVTVLARTDPGGGPRGFTLFLLDKTRLEPGALTPSPKVPTYGVRGADISGIVLREARVGADAVIGPVGHGIEIILKALHITRTACVAMSLGAGDHALELAGSFARETVVDGRPLAGRPEIQQVLADAAAALDLASAAATVAVRAITGLPRELSVHSAVAKAFVPAQVDDLIARLTGALGPYGLLSADFRHGAFAKLERDARIIGIFDGSSLVNRNSLIDQFRRLSRAWRKGEWNVAGLTEVTTPDAAPSPFRPGALSLVTDGNSVLTALPGAAREVRALASGRLTRLVDRLVAATTGVHEEMAAMTIRPYAVPPVAFELAERYELCFAAAAGIHLWLREPRPADETRLVALLERALAGVGAR</sequence>
<proteinExistence type="inferred from homology"/>
<evidence type="ECO:0000256" key="3">
    <source>
        <dbReference type="ARBA" id="ARBA00022630"/>
    </source>
</evidence>
<organism evidence="9">
    <name type="scientific">uncultured soil bacterium</name>
    <dbReference type="NCBI Taxonomy" id="164851"/>
    <lineage>
        <taxon>Bacteria</taxon>
        <taxon>environmental samples</taxon>
    </lineage>
</organism>
<evidence type="ECO:0000259" key="6">
    <source>
        <dbReference type="Pfam" id="PF00441"/>
    </source>
</evidence>
<dbReference type="EMBL" id="GQ475284">
    <property type="protein sequence ID" value="ADK54906.1"/>
    <property type="molecule type" value="Genomic_DNA"/>
</dbReference>
<feature type="domain" description="Acyl-CoA dehydrogenase/oxidase N-terminal" evidence="8">
    <location>
        <begin position="18"/>
        <end position="98"/>
    </location>
</feature>
<dbReference type="Gene3D" id="1.10.540.10">
    <property type="entry name" value="Acyl-CoA dehydrogenase/oxidase, N-terminal domain"/>
    <property type="match status" value="1"/>
</dbReference>
<dbReference type="Gene3D" id="1.20.140.10">
    <property type="entry name" value="Butyryl-CoA Dehydrogenase, subunit A, domain 3"/>
    <property type="match status" value="1"/>
</dbReference>
<keyword evidence="3 5" id="KW-0285">Flavoprotein</keyword>
<dbReference type="InterPro" id="IPR006091">
    <property type="entry name" value="Acyl-CoA_Oxase/DH_mid-dom"/>
</dbReference>
<evidence type="ECO:0000259" key="7">
    <source>
        <dbReference type="Pfam" id="PF02770"/>
    </source>
</evidence>
<keyword evidence="5" id="KW-0560">Oxidoreductase</keyword>
<reference evidence="9" key="1">
    <citation type="journal article" date="2010" name="Biopolymers">
        <title>Cloning large natural product gene clusters from the environment: piecing environmental DNA gene clusters back together with TAR.</title>
        <authorList>
            <person name="Kim J.H."/>
            <person name="Feng Z."/>
            <person name="Bauer J.D."/>
            <person name="Kallifidas D."/>
            <person name="Calle P.Y."/>
            <person name="Brady S.F."/>
        </authorList>
    </citation>
    <scope>NUCLEOTIDE SEQUENCE</scope>
</reference>